<dbReference type="EMBL" id="LWMN01000003">
    <property type="protein sequence ID" value="OAQ56715.1"/>
    <property type="molecule type" value="Genomic_DNA"/>
</dbReference>
<organism evidence="1 2">
    <name type="scientific">Enterococcus thailandicus</name>
    <dbReference type="NCBI Taxonomy" id="417368"/>
    <lineage>
        <taxon>Bacteria</taxon>
        <taxon>Bacillati</taxon>
        <taxon>Bacillota</taxon>
        <taxon>Bacilli</taxon>
        <taxon>Lactobacillales</taxon>
        <taxon>Enterococcaceae</taxon>
        <taxon>Enterococcus</taxon>
    </lineage>
</organism>
<evidence type="ECO:0000313" key="1">
    <source>
        <dbReference type="EMBL" id="OAQ56715.1"/>
    </source>
</evidence>
<name>A0A179EU39_ENTTH</name>
<comment type="caution">
    <text evidence="1">The sequence shown here is derived from an EMBL/GenBank/DDBJ whole genome shotgun (WGS) entry which is preliminary data.</text>
</comment>
<sequence length="109" mass="11253">MITKNQLNKFVITNYSDGEKVNEYNTNIDYVNNSTLKEALISLKKGVKENVNARGIGAIAGINATVAYLIAGTCIAACPAVAPICAACIAGVCTIGAADIGGIIACFKL</sequence>
<dbReference type="Proteomes" id="UP000078516">
    <property type="component" value="Unassembled WGS sequence"/>
</dbReference>
<evidence type="ECO:0000313" key="2">
    <source>
        <dbReference type="Proteomes" id="UP000078516"/>
    </source>
</evidence>
<dbReference type="AlphaFoldDB" id="A0A179EU39"/>
<reference evidence="1 2" key="1">
    <citation type="submission" date="2016-04" db="EMBL/GenBank/DDBJ databases">
        <title>Draft genome of an Enterococcus thailandicus strain isolated from bovine feces.</title>
        <authorList>
            <person name="Beukers A.G."/>
            <person name="Zaheer R."/>
            <person name="Goji N."/>
            <person name="Cook S.R."/>
            <person name="Amoako K."/>
            <person name="Chaves A.V."/>
            <person name="Ward M.P."/>
            <person name="Mcallister T.A."/>
        </authorList>
    </citation>
    <scope>NUCLEOTIDE SEQUENCE [LARGE SCALE GENOMIC DNA]</scope>
    <source>
        <strain evidence="1 2">F0711D 46</strain>
    </source>
</reference>
<keyword evidence="2" id="KW-1185">Reference proteome</keyword>
<gene>
    <name evidence="1" type="ORF">A6E74_11815</name>
</gene>
<accession>A0A179EU39</accession>
<proteinExistence type="predicted"/>
<protein>
    <submittedName>
        <fullName evidence="1">Uncharacterized protein</fullName>
    </submittedName>
</protein>